<dbReference type="Proteomes" id="UP000002218">
    <property type="component" value="Chromosome"/>
</dbReference>
<accession>C8XFF0</accession>
<keyword evidence="4" id="KW-1185">Reference proteome</keyword>
<dbReference type="GO" id="GO:0015074">
    <property type="term" value="P:DNA integration"/>
    <property type="evidence" value="ECO:0007669"/>
    <property type="project" value="InterPro"/>
</dbReference>
<dbReference type="InterPro" id="IPR011010">
    <property type="entry name" value="DNA_brk_join_enz"/>
</dbReference>
<dbReference type="OrthoDB" id="3522542at2"/>
<evidence type="ECO:0000259" key="2">
    <source>
        <dbReference type="PROSITE" id="PS51898"/>
    </source>
</evidence>
<evidence type="ECO:0000256" key="1">
    <source>
        <dbReference type="ARBA" id="ARBA00023172"/>
    </source>
</evidence>
<dbReference type="SUPFAM" id="SSF56349">
    <property type="entry name" value="DNA breaking-rejoining enzymes"/>
    <property type="match status" value="1"/>
</dbReference>
<dbReference type="eggNOG" id="COG0582">
    <property type="taxonomic scope" value="Bacteria"/>
</dbReference>
<dbReference type="CDD" id="cd00397">
    <property type="entry name" value="DNA_BRE_C"/>
    <property type="match status" value="1"/>
</dbReference>
<dbReference type="GO" id="GO:0003677">
    <property type="term" value="F:DNA binding"/>
    <property type="evidence" value="ECO:0007669"/>
    <property type="project" value="InterPro"/>
</dbReference>
<reference evidence="4" key="1">
    <citation type="submission" date="2009-09" db="EMBL/GenBank/DDBJ databases">
        <title>The complete genome of Nakamurella multipartita DSM 44233.</title>
        <authorList>
            <consortium name="US DOE Joint Genome Institute (JGI-PGF)"/>
            <person name="Lucas S."/>
            <person name="Copeland A."/>
            <person name="Lapidus A."/>
            <person name="Glavina del Rio T."/>
            <person name="Dalin E."/>
            <person name="Tice H."/>
            <person name="Bruce D."/>
            <person name="Goodwin L."/>
            <person name="Pitluck S."/>
            <person name="Kyrpides N."/>
            <person name="Mavromatis K."/>
            <person name="Ivanova N."/>
            <person name="Ovchinnikova G."/>
            <person name="Sims D."/>
            <person name="Meincke L."/>
            <person name="Brettin T."/>
            <person name="Detter J.C."/>
            <person name="Han C."/>
            <person name="Larimer F."/>
            <person name="Land M."/>
            <person name="Hauser L."/>
            <person name="Markowitz V."/>
            <person name="Cheng J.-F."/>
            <person name="Hugenholtz P."/>
            <person name="Woyke T."/>
            <person name="Wu D."/>
            <person name="Klenk H.-P."/>
            <person name="Eisen J.A."/>
        </authorList>
    </citation>
    <scope>NUCLEOTIDE SEQUENCE [LARGE SCALE GENOMIC DNA]</scope>
    <source>
        <strain evidence="4">ATCC 700099 / DSM 44233 / CIP 104796 / JCM 9543 / NBRC 105858 / Y-104</strain>
    </source>
</reference>
<gene>
    <name evidence="3" type="ordered locus">Namu_3610</name>
</gene>
<dbReference type="PANTHER" id="PTHR30349:SF64">
    <property type="entry name" value="PROPHAGE INTEGRASE INTD-RELATED"/>
    <property type="match status" value="1"/>
</dbReference>
<dbReference type="InParanoid" id="C8XFF0"/>
<dbReference type="AlphaFoldDB" id="C8XFF0"/>
<organism evidence="3 4">
    <name type="scientific">Nakamurella multipartita (strain ATCC 700099 / DSM 44233 / CIP 104796 / JCM 9543 / NBRC 105858 / Y-104)</name>
    <name type="common">Microsphaera multipartita</name>
    <dbReference type="NCBI Taxonomy" id="479431"/>
    <lineage>
        <taxon>Bacteria</taxon>
        <taxon>Bacillati</taxon>
        <taxon>Actinomycetota</taxon>
        <taxon>Actinomycetes</taxon>
        <taxon>Nakamurellales</taxon>
        <taxon>Nakamurellaceae</taxon>
        <taxon>Nakamurella</taxon>
    </lineage>
</organism>
<protein>
    <submittedName>
        <fullName evidence="3">Integrase family protein</fullName>
    </submittedName>
</protein>
<reference evidence="3 4" key="2">
    <citation type="journal article" date="2010" name="Stand. Genomic Sci.">
        <title>Complete genome sequence of Nakamurella multipartita type strain (Y-104).</title>
        <authorList>
            <person name="Tice H."/>
            <person name="Mayilraj S."/>
            <person name="Sims D."/>
            <person name="Lapidus A."/>
            <person name="Nolan M."/>
            <person name="Lucas S."/>
            <person name="Glavina Del Rio T."/>
            <person name="Copeland A."/>
            <person name="Cheng J.F."/>
            <person name="Meincke L."/>
            <person name="Bruce D."/>
            <person name="Goodwin L."/>
            <person name="Pitluck S."/>
            <person name="Ivanova N."/>
            <person name="Mavromatis K."/>
            <person name="Ovchinnikova G."/>
            <person name="Pati A."/>
            <person name="Chen A."/>
            <person name="Palaniappan K."/>
            <person name="Land M."/>
            <person name="Hauser L."/>
            <person name="Chang Y.J."/>
            <person name="Jeffries C.D."/>
            <person name="Detter J.C."/>
            <person name="Brettin T."/>
            <person name="Rohde M."/>
            <person name="Goker M."/>
            <person name="Bristow J."/>
            <person name="Eisen J.A."/>
            <person name="Markowitz V."/>
            <person name="Hugenholtz P."/>
            <person name="Kyrpides N.C."/>
            <person name="Klenk H.P."/>
            <person name="Chen F."/>
        </authorList>
    </citation>
    <scope>NUCLEOTIDE SEQUENCE [LARGE SCALE GENOMIC DNA]</scope>
    <source>
        <strain evidence="4">ATCC 700099 / DSM 44233 / CIP 104796 / JCM 9543 / NBRC 105858 / Y-104</strain>
    </source>
</reference>
<dbReference type="PANTHER" id="PTHR30349">
    <property type="entry name" value="PHAGE INTEGRASE-RELATED"/>
    <property type="match status" value="1"/>
</dbReference>
<dbReference type="InterPro" id="IPR013762">
    <property type="entry name" value="Integrase-like_cat_sf"/>
</dbReference>
<dbReference type="Pfam" id="PF00589">
    <property type="entry name" value="Phage_integrase"/>
    <property type="match status" value="1"/>
</dbReference>
<feature type="domain" description="Tyr recombinase" evidence="2">
    <location>
        <begin position="444"/>
        <end position="665"/>
    </location>
</feature>
<keyword evidence="1" id="KW-0233">DNA recombination</keyword>
<dbReference type="GO" id="GO:0006310">
    <property type="term" value="P:DNA recombination"/>
    <property type="evidence" value="ECO:0007669"/>
    <property type="project" value="UniProtKB-KW"/>
</dbReference>
<name>C8XFF0_NAKMY</name>
<dbReference type="STRING" id="479431.Namu_3610"/>
<sequence length="827" mass="91677">MTGSPDTGRVQTWRPGRPVPAVQAALAAGGLDRLDREQLEPLIRALISEVLPPSQVAAGRGLGARGARRVLDWLEQQDGVTWRQRWDAGGGPNGSGWNAWLQAMSGTTRNVSRMAIDALIVLQAIRPTSRWMLSMSRARLWSLWTTYHDADLFDRIRNLLEAGTPAIRVRVVTLIELSRMSISSGRSLAELRAADFLAEREVLIEAGMRGAMYVAWTYARRAGLLAGEPFELGEVLRVRQRTPAQLVAHHGVENPAVAAMFVDYLTERQTSCDYSTIAGLARMLLKLFWGDLQRHYPGKADLALTVSEATQWRQRIATLPNGKPRRDLGHVVSAARALYLDIASWAHDDPARWAPWARPCPFNGRETSRMQRQNTQRQTAAMAARTRSLTMVVPQLVSSIAETLRIAEKRLRAATGIPAGEEFLLDGQAWRVAPNTHTGGYTRTQVFVLSPDGRQLDLTAEEDAAFWTWAAVEVLRHSGIRIEEMLELTHLSIRAFRKPDGQVVPLIQIAPSKTNMERVLPASPQLTHALSRIVARQLAHQQAAPVDDRGPMLPLVSRRDEYELTYSTPLPFLFQRRLGSGRRTVMSGAFVRNRLDKAAVAAGLRDTDGAPIRFTPHDFRRLFLTDAVTNGLPIHIAAQLAGHDDINTTRGYVATYPTEVFAAYDSYLARRRAQRPADEYRSTTPEELQEFAEHFGRRRVELGNCARPYGTGCSHEHACIRCDYLHVSADQAGRLDAIEQDLHKRVDRAQQQQWFGDLDQLRVTLEHLKAKKEQVALSPGSDGLPIDLLLTAPPMTIPTGQPGVAVASRRGSGGCAGPAVLNHHGVA</sequence>
<dbReference type="EMBL" id="CP001737">
    <property type="protein sequence ID" value="ACV79927.1"/>
    <property type="molecule type" value="Genomic_DNA"/>
</dbReference>
<proteinExistence type="predicted"/>
<dbReference type="PROSITE" id="PS51898">
    <property type="entry name" value="TYR_RECOMBINASE"/>
    <property type="match status" value="1"/>
</dbReference>
<evidence type="ECO:0000313" key="4">
    <source>
        <dbReference type="Proteomes" id="UP000002218"/>
    </source>
</evidence>
<dbReference type="Gene3D" id="1.10.443.10">
    <property type="entry name" value="Intergrase catalytic core"/>
    <property type="match status" value="1"/>
</dbReference>
<dbReference type="HOGENOM" id="CLU_019009_0_0_11"/>
<dbReference type="KEGG" id="nml:Namu_3610"/>
<dbReference type="InterPro" id="IPR002104">
    <property type="entry name" value="Integrase_catalytic"/>
</dbReference>
<dbReference type="RefSeq" id="WP_015748771.1">
    <property type="nucleotide sequence ID" value="NC_013235.1"/>
</dbReference>
<dbReference type="InterPro" id="IPR050090">
    <property type="entry name" value="Tyrosine_recombinase_XerCD"/>
</dbReference>
<evidence type="ECO:0000313" key="3">
    <source>
        <dbReference type="EMBL" id="ACV79927.1"/>
    </source>
</evidence>